<organism evidence="2 3">
    <name type="scientific">Ohtaekwangia kribbensis</name>
    <dbReference type="NCBI Taxonomy" id="688913"/>
    <lineage>
        <taxon>Bacteria</taxon>
        <taxon>Pseudomonadati</taxon>
        <taxon>Bacteroidota</taxon>
        <taxon>Cytophagia</taxon>
        <taxon>Cytophagales</taxon>
        <taxon>Fulvivirgaceae</taxon>
        <taxon>Ohtaekwangia</taxon>
    </lineage>
</organism>
<feature type="transmembrane region" description="Helical" evidence="1">
    <location>
        <begin position="6"/>
        <end position="22"/>
    </location>
</feature>
<keyword evidence="3" id="KW-1185">Reference proteome</keyword>
<name>A0ABW3K1C5_9BACT</name>
<accession>A0ABW3K1C5</accession>
<feature type="transmembrane region" description="Helical" evidence="1">
    <location>
        <begin position="60"/>
        <end position="80"/>
    </location>
</feature>
<protein>
    <submittedName>
        <fullName evidence="2">Uncharacterized protein</fullName>
    </submittedName>
</protein>
<comment type="caution">
    <text evidence="2">The sequence shown here is derived from an EMBL/GenBank/DDBJ whole genome shotgun (WGS) entry which is preliminary data.</text>
</comment>
<feature type="transmembrane region" description="Helical" evidence="1">
    <location>
        <begin position="92"/>
        <end position="118"/>
    </location>
</feature>
<proteinExistence type="predicted"/>
<sequence length="128" mass="14025">MKTLAIFPSIAVFLAILTLFRLGESNKNIVATIVSALVAGLFYLYHWFTVIYSLETLMFVLYGNFISAIIVMPCLTYLGYSSLAKVTGLSFWVKLIGVAVAATLVTGAVFATTMFFSLMNNPMHPIPV</sequence>
<dbReference type="EMBL" id="JBHTKA010000003">
    <property type="protein sequence ID" value="MFD1000030.1"/>
    <property type="molecule type" value="Genomic_DNA"/>
</dbReference>
<evidence type="ECO:0000313" key="3">
    <source>
        <dbReference type="Proteomes" id="UP001597112"/>
    </source>
</evidence>
<gene>
    <name evidence="2" type="ORF">ACFQ21_11975</name>
</gene>
<dbReference type="Proteomes" id="UP001597112">
    <property type="component" value="Unassembled WGS sequence"/>
</dbReference>
<evidence type="ECO:0000313" key="2">
    <source>
        <dbReference type="EMBL" id="MFD1000030.1"/>
    </source>
</evidence>
<evidence type="ECO:0000256" key="1">
    <source>
        <dbReference type="SAM" id="Phobius"/>
    </source>
</evidence>
<feature type="transmembrane region" description="Helical" evidence="1">
    <location>
        <begin position="29"/>
        <end position="48"/>
    </location>
</feature>
<dbReference type="RefSeq" id="WP_377579279.1">
    <property type="nucleotide sequence ID" value="NZ_JBHTKA010000003.1"/>
</dbReference>
<keyword evidence="1" id="KW-1133">Transmembrane helix</keyword>
<keyword evidence="1" id="KW-0812">Transmembrane</keyword>
<keyword evidence="1" id="KW-0472">Membrane</keyword>
<reference evidence="3" key="1">
    <citation type="journal article" date="2019" name="Int. J. Syst. Evol. Microbiol.">
        <title>The Global Catalogue of Microorganisms (GCM) 10K type strain sequencing project: providing services to taxonomists for standard genome sequencing and annotation.</title>
        <authorList>
            <consortium name="The Broad Institute Genomics Platform"/>
            <consortium name="The Broad Institute Genome Sequencing Center for Infectious Disease"/>
            <person name="Wu L."/>
            <person name="Ma J."/>
        </authorList>
    </citation>
    <scope>NUCLEOTIDE SEQUENCE [LARGE SCALE GENOMIC DNA]</scope>
    <source>
        <strain evidence="3">CCUG 58938</strain>
    </source>
</reference>